<gene>
    <name evidence="2" type="ORF">ILYODFUR_032581</name>
</gene>
<feature type="region of interest" description="Disordered" evidence="1">
    <location>
        <begin position="1"/>
        <end position="32"/>
    </location>
</feature>
<protein>
    <submittedName>
        <fullName evidence="2">Uncharacterized protein</fullName>
    </submittedName>
</protein>
<reference evidence="2 3" key="1">
    <citation type="submission" date="2021-06" db="EMBL/GenBank/DDBJ databases">
        <authorList>
            <person name="Palmer J.M."/>
        </authorList>
    </citation>
    <scope>NUCLEOTIDE SEQUENCE [LARGE SCALE GENOMIC DNA]</scope>
    <source>
        <strain evidence="3">if_2019</strain>
        <tissue evidence="2">Muscle</tissue>
    </source>
</reference>
<sequence>MVQGSVMTHKTKKKIHNCTQPASTSCRGQSAPPTPHIVRILQQRIIINSGSSGSSSLPERTSVHGAGGILHTVEPLCRPERSLVEGLHLAAPCDVADFQFSGFLFSKKKLFQYRNTLLIIFI</sequence>
<dbReference type="Proteomes" id="UP001482620">
    <property type="component" value="Unassembled WGS sequence"/>
</dbReference>
<keyword evidence="3" id="KW-1185">Reference proteome</keyword>
<dbReference type="EMBL" id="JAHRIQ010109597">
    <property type="protein sequence ID" value="MEQ2257225.1"/>
    <property type="molecule type" value="Genomic_DNA"/>
</dbReference>
<comment type="caution">
    <text evidence="2">The sequence shown here is derived from an EMBL/GenBank/DDBJ whole genome shotgun (WGS) entry which is preliminary data.</text>
</comment>
<evidence type="ECO:0000313" key="3">
    <source>
        <dbReference type="Proteomes" id="UP001482620"/>
    </source>
</evidence>
<accession>A0ABV0VJQ2</accession>
<proteinExistence type="predicted"/>
<name>A0ABV0VJQ2_9TELE</name>
<organism evidence="2 3">
    <name type="scientific">Ilyodon furcidens</name>
    <name type="common">goldbreast splitfin</name>
    <dbReference type="NCBI Taxonomy" id="33524"/>
    <lineage>
        <taxon>Eukaryota</taxon>
        <taxon>Metazoa</taxon>
        <taxon>Chordata</taxon>
        <taxon>Craniata</taxon>
        <taxon>Vertebrata</taxon>
        <taxon>Euteleostomi</taxon>
        <taxon>Actinopterygii</taxon>
        <taxon>Neopterygii</taxon>
        <taxon>Teleostei</taxon>
        <taxon>Neoteleostei</taxon>
        <taxon>Acanthomorphata</taxon>
        <taxon>Ovalentaria</taxon>
        <taxon>Atherinomorphae</taxon>
        <taxon>Cyprinodontiformes</taxon>
        <taxon>Goodeidae</taxon>
        <taxon>Ilyodon</taxon>
    </lineage>
</organism>
<evidence type="ECO:0000256" key="1">
    <source>
        <dbReference type="SAM" id="MobiDB-lite"/>
    </source>
</evidence>
<evidence type="ECO:0000313" key="2">
    <source>
        <dbReference type="EMBL" id="MEQ2257225.1"/>
    </source>
</evidence>
<feature type="compositionally biased region" description="Polar residues" evidence="1">
    <location>
        <begin position="17"/>
        <end position="28"/>
    </location>
</feature>